<sequence length="23" mass="2685">MIQAQIPNESDMTILAFKKETFE</sequence>
<dbReference type="HOGENOM" id="CLU_3423255_0_0_1"/>
<dbReference type="EMBL" id="AM270307">
    <property type="protein sequence ID" value="CAK41793.1"/>
    <property type="molecule type" value="Genomic_DNA"/>
</dbReference>
<dbReference type="Proteomes" id="UP000006706">
    <property type="component" value="Chromosome 2L"/>
</dbReference>
<name>A2R293_ASPNC</name>
<evidence type="ECO:0000313" key="2">
    <source>
        <dbReference type="Proteomes" id="UP000006706"/>
    </source>
</evidence>
<dbReference type="VEuPathDB" id="FungiDB:An13g04020"/>
<proteinExistence type="predicted"/>
<gene>
    <name evidence="1" type="ORF">An13g04020</name>
</gene>
<dbReference type="AlphaFoldDB" id="A2R293"/>
<evidence type="ECO:0000313" key="1">
    <source>
        <dbReference type="EMBL" id="CAK41793.1"/>
    </source>
</evidence>
<protein>
    <submittedName>
        <fullName evidence="1">Contig An13c0130, genomic contig</fullName>
    </submittedName>
</protein>
<accession>A2R293</accession>
<keyword evidence="2" id="KW-1185">Reference proteome</keyword>
<reference evidence="1 2" key="1">
    <citation type="journal article" date="2007" name="Nat. Biotechnol.">
        <title>Genome sequencing and analysis of the versatile cell factory Aspergillus niger CBS 513.88.</title>
        <authorList>
            <person name="Pel H.J."/>
            <person name="de Winde J.H."/>
            <person name="Archer D.B."/>
            <person name="Dyer P.S."/>
            <person name="Hofmann G."/>
            <person name="Schaap P.J."/>
            <person name="Turner G."/>
            <person name="de Vries R.P."/>
            <person name="Albang R."/>
            <person name="Albermann K."/>
            <person name="Andersen M.R."/>
            <person name="Bendtsen J.D."/>
            <person name="Benen J.A."/>
            <person name="van den Berg M."/>
            <person name="Breestraat S."/>
            <person name="Caddick M.X."/>
            <person name="Contreras R."/>
            <person name="Cornell M."/>
            <person name="Coutinho P.M."/>
            <person name="Danchin E.G."/>
            <person name="Debets A.J."/>
            <person name="Dekker P."/>
            <person name="van Dijck P.W."/>
            <person name="van Dijk A."/>
            <person name="Dijkhuizen L."/>
            <person name="Driessen A.J."/>
            <person name="d'Enfert C."/>
            <person name="Geysens S."/>
            <person name="Goosen C."/>
            <person name="Groot G.S."/>
            <person name="de Groot P.W."/>
            <person name="Guillemette T."/>
            <person name="Henrissat B."/>
            <person name="Herweijer M."/>
            <person name="van den Hombergh J.P."/>
            <person name="van den Hondel C.A."/>
            <person name="van der Heijden R.T."/>
            <person name="van der Kaaij R.M."/>
            <person name="Klis F.M."/>
            <person name="Kools H.J."/>
            <person name="Kubicek C.P."/>
            <person name="van Kuyk P.A."/>
            <person name="Lauber J."/>
            <person name="Lu X."/>
            <person name="van der Maarel M.J."/>
            <person name="Meulenberg R."/>
            <person name="Menke H."/>
            <person name="Mortimer M.A."/>
            <person name="Nielsen J."/>
            <person name="Oliver S.G."/>
            <person name="Olsthoorn M."/>
            <person name="Pal K."/>
            <person name="van Peij N.N."/>
            <person name="Ram A.F."/>
            <person name="Rinas U."/>
            <person name="Roubos J.A."/>
            <person name="Sagt C.M."/>
            <person name="Schmoll M."/>
            <person name="Sun J."/>
            <person name="Ussery D."/>
            <person name="Varga J."/>
            <person name="Vervecken W."/>
            <person name="van de Vondervoort P.J."/>
            <person name="Wedler H."/>
            <person name="Wosten H.A."/>
            <person name="Zeng A.P."/>
            <person name="van Ooyen A.J."/>
            <person name="Visser J."/>
            <person name="Stam H."/>
        </authorList>
    </citation>
    <scope>NUCLEOTIDE SEQUENCE [LARGE SCALE GENOMIC DNA]</scope>
    <source>
        <strain evidence="2">CBS 513.88 / FGSC A1513 / ATCC MYA-4892</strain>
    </source>
</reference>
<organism evidence="1 2">
    <name type="scientific">Aspergillus niger (strain ATCC MYA-4892 / CBS 513.88 / FGSC A1513)</name>
    <dbReference type="NCBI Taxonomy" id="425011"/>
    <lineage>
        <taxon>Eukaryota</taxon>
        <taxon>Fungi</taxon>
        <taxon>Dikarya</taxon>
        <taxon>Ascomycota</taxon>
        <taxon>Pezizomycotina</taxon>
        <taxon>Eurotiomycetes</taxon>
        <taxon>Eurotiomycetidae</taxon>
        <taxon>Eurotiales</taxon>
        <taxon>Aspergillaceae</taxon>
        <taxon>Aspergillus</taxon>
        <taxon>Aspergillus subgen. Circumdati</taxon>
    </lineage>
</organism>